<evidence type="ECO:0000313" key="8">
    <source>
        <dbReference type="Proteomes" id="UP000239388"/>
    </source>
</evidence>
<dbReference type="PANTHER" id="PTHR24345">
    <property type="entry name" value="SERINE/THREONINE-PROTEIN KINASE PLK"/>
    <property type="match status" value="1"/>
</dbReference>
<protein>
    <submittedName>
        <fullName evidence="7">Serine/threonine protein kinase</fullName>
    </submittedName>
</protein>
<dbReference type="AlphaFoldDB" id="A0A2S8FH26"/>
<evidence type="ECO:0000256" key="1">
    <source>
        <dbReference type="ARBA" id="ARBA00022527"/>
    </source>
</evidence>
<proteinExistence type="predicted"/>
<evidence type="ECO:0000313" key="7">
    <source>
        <dbReference type="EMBL" id="PQO31491.1"/>
    </source>
</evidence>
<dbReference type="Proteomes" id="UP000239388">
    <property type="component" value="Unassembled WGS sequence"/>
</dbReference>
<evidence type="ECO:0000256" key="5">
    <source>
        <dbReference type="ARBA" id="ARBA00022840"/>
    </source>
</evidence>
<evidence type="ECO:0000256" key="2">
    <source>
        <dbReference type="ARBA" id="ARBA00022679"/>
    </source>
</evidence>
<keyword evidence="4 7" id="KW-0418">Kinase</keyword>
<dbReference type="GO" id="GO:0004674">
    <property type="term" value="F:protein serine/threonine kinase activity"/>
    <property type="evidence" value="ECO:0007669"/>
    <property type="project" value="UniProtKB-KW"/>
</dbReference>
<accession>A0A2S8FH26</accession>
<comment type="caution">
    <text evidence="7">The sequence shown here is derived from an EMBL/GenBank/DDBJ whole genome shotgun (WGS) entry which is preliminary data.</text>
</comment>
<keyword evidence="5" id="KW-0067">ATP-binding</keyword>
<dbReference type="Gene3D" id="1.10.510.10">
    <property type="entry name" value="Transferase(Phosphotransferase) domain 1"/>
    <property type="match status" value="1"/>
</dbReference>
<dbReference type="CDD" id="cd14014">
    <property type="entry name" value="STKc_PknB_like"/>
    <property type="match status" value="1"/>
</dbReference>
<dbReference type="EMBL" id="PUIB01000019">
    <property type="protein sequence ID" value="PQO31491.1"/>
    <property type="molecule type" value="Genomic_DNA"/>
</dbReference>
<dbReference type="OrthoDB" id="6111975at2"/>
<reference evidence="7 8" key="1">
    <citation type="submission" date="2018-02" db="EMBL/GenBank/DDBJ databases">
        <title>Comparative genomes isolates from brazilian mangrove.</title>
        <authorList>
            <person name="Araujo J.E."/>
            <person name="Taketani R.G."/>
            <person name="Silva M.C.P."/>
            <person name="Loureco M.V."/>
            <person name="Andreote F.D."/>
        </authorList>
    </citation>
    <scope>NUCLEOTIDE SEQUENCE [LARGE SCALE GENOMIC DNA]</scope>
    <source>
        <strain evidence="7 8">NAP PRIS-MGV</strain>
    </source>
</reference>
<dbReference type="RefSeq" id="WP_105356456.1">
    <property type="nucleotide sequence ID" value="NZ_PUIB01000019.1"/>
</dbReference>
<dbReference type="InterPro" id="IPR011009">
    <property type="entry name" value="Kinase-like_dom_sf"/>
</dbReference>
<keyword evidence="1 7" id="KW-0723">Serine/threonine-protein kinase</keyword>
<evidence type="ECO:0000259" key="6">
    <source>
        <dbReference type="PROSITE" id="PS50011"/>
    </source>
</evidence>
<name>A0A2S8FH26_9BACT</name>
<organism evidence="7 8">
    <name type="scientific">Blastopirellula marina</name>
    <dbReference type="NCBI Taxonomy" id="124"/>
    <lineage>
        <taxon>Bacteria</taxon>
        <taxon>Pseudomonadati</taxon>
        <taxon>Planctomycetota</taxon>
        <taxon>Planctomycetia</taxon>
        <taxon>Pirellulales</taxon>
        <taxon>Pirellulaceae</taxon>
        <taxon>Blastopirellula</taxon>
    </lineage>
</organism>
<keyword evidence="2" id="KW-0808">Transferase</keyword>
<evidence type="ECO:0000256" key="3">
    <source>
        <dbReference type="ARBA" id="ARBA00022741"/>
    </source>
</evidence>
<evidence type="ECO:0000256" key="4">
    <source>
        <dbReference type="ARBA" id="ARBA00022777"/>
    </source>
</evidence>
<dbReference type="PROSITE" id="PS50011">
    <property type="entry name" value="PROTEIN_KINASE_DOM"/>
    <property type="match status" value="1"/>
</dbReference>
<feature type="domain" description="Protein kinase" evidence="6">
    <location>
        <begin position="23"/>
        <end position="287"/>
    </location>
</feature>
<keyword evidence="3" id="KW-0547">Nucleotide-binding</keyword>
<sequence>MSLLKKFTSFFAGKPKLDIASRFEILREAVSGTMSEFYKVREHSTGKTLGLKILDLEKQQFFDSRFVGLKRPKEGEIAMSLIHPCIVRTLEHGMVTTGQQYVLMEYLEGRGLNSLIVDRDPMLEGKQLILLRQMADALACVHEAGYIHRDICPRNFIAASDCRSCKLIDFGLTLPAKPEFMAPGNRTGTPNYMAPEIVRRRATDQRVDIFSLGVTGFRLLAYELPWAALEGTGRDALTHDTMAPSDIFEKRPGINPELGDLIMACIERDPRRRPESSRELLAKLQKIKKMEA</sequence>
<gene>
    <name evidence="7" type="ORF">C5Y98_18880</name>
</gene>
<dbReference type="InterPro" id="IPR000719">
    <property type="entry name" value="Prot_kinase_dom"/>
</dbReference>
<dbReference type="PANTHER" id="PTHR24345:SF0">
    <property type="entry name" value="CELL CYCLE SERINE_THREONINE-PROTEIN KINASE CDC5_MSD2"/>
    <property type="match status" value="1"/>
</dbReference>
<dbReference type="SUPFAM" id="SSF56112">
    <property type="entry name" value="Protein kinase-like (PK-like)"/>
    <property type="match status" value="1"/>
</dbReference>
<dbReference type="GO" id="GO:0005524">
    <property type="term" value="F:ATP binding"/>
    <property type="evidence" value="ECO:0007669"/>
    <property type="project" value="UniProtKB-KW"/>
</dbReference>
<dbReference type="Pfam" id="PF00069">
    <property type="entry name" value="Pkinase"/>
    <property type="match status" value="1"/>
</dbReference>